<evidence type="ECO:0000256" key="1">
    <source>
        <dbReference type="ARBA" id="ARBA00000085"/>
    </source>
</evidence>
<dbReference type="CDD" id="cd00156">
    <property type="entry name" value="REC"/>
    <property type="match status" value="2"/>
</dbReference>
<accession>A0A6P1E0T5</accession>
<organism evidence="18 19">
    <name type="scientific">Thiorhodococcus mannitoliphagus</name>
    <dbReference type="NCBI Taxonomy" id="329406"/>
    <lineage>
        <taxon>Bacteria</taxon>
        <taxon>Pseudomonadati</taxon>
        <taxon>Pseudomonadota</taxon>
        <taxon>Gammaproteobacteria</taxon>
        <taxon>Chromatiales</taxon>
        <taxon>Chromatiaceae</taxon>
        <taxon>Thiorhodococcus</taxon>
    </lineage>
</organism>
<feature type="modified residue" description="4-aspartylphosphate" evidence="13">
    <location>
        <position position="826"/>
    </location>
</feature>
<dbReference type="PANTHER" id="PTHR45339:SF1">
    <property type="entry name" value="HYBRID SIGNAL TRANSDUCTION HISTIDINE KINASE J"/>
    <property type="match status" value="1"/>
</dbReference>
<evidence type="ECO:0000256" key="3">
    <source>
        <dbReference type="ARBA" id="ARBA00012438"/>
    </source>
</evidence>
<evidence type="ECO:0000256" key="10">
    <source>
        <dbReference type="ARBA" id="ARBA00023012"/>
    </source>
</evidence>
<feature type="modified residue" description="4-aspartylphosphate" evidence="13">
    <location>
        <position position="62"/>
    </location>
</feature>
<evidence type="ECO:0000256" key="11">
    <source>
        <dbReference type="ARBA" id="ARBA00023136"/>
    </source>
</evidence>
<dbReference type="Gene3D" id="1.10.287.130">
    <property type="match status" value="1"/>
</dbReference>
<feature type="domain" description="Histidine kinase" evidence="15">
    <location>
        <begin position="394"/>
        <end position="615"/>
    </location>
</feature>
<dbReference type="InterPro" id="IPR003661">
    <property type="entry name" value="HisK_dim/P_dom"/>
</dbReference>
<comment type="catalytic activity">
    <reaction evidence="1">
        <text>ATP + protein L-histidine = ADP + protein N-phospho-L-histidine.</text>
        <dbReference type="EC" id="2.7.13.3"/>
    </reaction>
</comment>
<dbReference type="Pfam" id="PF01627">
    <property type="entry name" value="Hpt"/>
    <property type="match status" value="1"/>
</dbReference>
<dbReference type="CDD" id="cd16922">
    <property type="entry name" value="HATPase_EvgS-ArcB-TorS-like"/>
    <property type="match status" value="1"/>
</dbReference>
<evidence type="ECO:0000256" key="4">
    <source>
        <dbReference type="ARBA" id="ARBA00022475"/>
    </source>
</evidence>
<dbReference type="RefSeq" id="WP_164654705.1">
    <property type="nucleotide sequence ID" value="NZ_JAAIJR010000061.1"/>
</dbReference>
<dbReference type="SMART" id="SM00387">
    <property type="entry name" value="HATPase_c"/>
    <property type="match status" value="1"/>
</dbReference>
<feature type="domain" description="Response regulatory" evidence="16">
    <location>
        <begin position="777"/>
        <end position="903"/>
    </location>
</feature>
<evidence type="ECO:0000259" key="17">
    <source>
        <dbReference type="PROSITE" id="PS50894"/>
    </source>
</evidence>
<evidence type="ECO:0000256" key="8">
    <source>
        <dbReference type="ARBA" id="ARBA00022840"/>
    </source>
</evidence>
<dbReference type="EC" id="2.7.13.3" evidence="3"/>
<dbReference type="InterPro" id="IPR004358">
    <property type="entry name" value="Sig_transdc_His_kin-like_C"/>
</dbReference>
<dbReference type="PROSITE" id="PS50894">
    <property type="entry name" value="HPT"/>
    <property type="match status" value="1"/>
</dbReference>
<dbReference type="PROSITE" id="PS50110">
    <property type="entry name" value="RESPONSE_REGULATORY"/>
    <property type="match status" value="4"/>
</dbReference>
<evidence type="ECO:0000256" key="6">
    <source>
        <dbReference type="ARBA" id="ARBA00022692"/>
    </source>
</evidence>
<keyword evidence="10" id="KW-0902">Two-component regulatory system</keyword>
<dbReference type="Pfam" id="PF02518">
    <property type="entry name" value="HATPase_c"/>
    <property type="match status" value="1"/>
</dbReference>
<dbReference type="GO" id="GO:0000155">
    <property type="term" value="F:phosphorelay sensor kinase activity"/>
    <property type="evidence" value="ECO:0007669"/>
    <property type="project" value="InterPro"/>
</dbReference>
<reference evidence="19" key="1">
    <citation type="journal article" date="2020" name="Microbiol. Resour. Announc.">
        <title>Draft Genome Sequences of Thiorhodococcus mannitoliphagus and Thiorhodococcus minor, Purple Sulfur Photosynthetic Bacteria in the Gammaproteobacterial Family Chromatiaceae.</title>
        <authorList>
            <person name="Aviles F.A."/>
            <person name="Meyer T.E."/>
            <person name="Kyndt J.A."/>
        </authorList>
    </citation>
    <scope>NUCLEOTIDE SEQUENCE [LARGE SCALE GENOMIC DNA]</scope>
    <source>
        <strain evidence="19">DSM 18266</strain>
    </source>
</reference>
<dbReference type="InterPro" id="IPR036890">
    <property type="entry name" value="HATPase_C_sf"/>
</dbReference>
<feature type="modified residue" description="4-aspartylphosphate" evidence="13">
    <location>
        <position position="688"/>
    </location>
</feature>
<feature type="domain" description="Response regulatory" evidence="16">
    <location>
        <begin position="8"/>
        <end position="128"/>
    </location>
</feature>
<dbReference type="FunFam" id="3.30.565.10:FF:000010">
    <property type="entry name" value="Sensor histidine kinase RcsC"/>
    <property type="match status" value="1"/>
</dbReference>
<feature type="modified residue" description="Phosphohistidine" evidence="12">
    <location>
        <position position="1003"/>
    </location>
</feature>
<dbReference type="CDD" id="cd00082">
    <property type="entry name" value="HisKA"/>
    <property type="match status" value="1"/>
</dbReference>
<keyword evidence="9" id="KW-1133">Transmembrane helix</keyword>
<dbReference type="Pfam" id="PF00512">
    <property type="entry name" value="HisKA"/>
    <property type="match status" value="1"/>
</dbReference>
<evidence type="ECO:0000259" key="16">
    <source>
        <dbReference type="PROSITE" id="PS50110"/>
    </source>
</evidence>
<dbReference type="PANTHER" id="PTHR45339">
    <property type="entry name" value="HYBRID SIGNAL TRANSDUCTION HISTIDINE KINASE J"/>
    <property type="match status" value="1"/>
</dbReference>
<feature type="modified residue" description="4-aspartylphosphate" evidence="13">
    <location>
        <position position="204"/>
    </location>
</feature>
<feature type="domain" description="HPt" evidence="17">
    <location>
        <begin position="964"/>
        <end position="1059"/>
    </location>
</feature>
<evidence type="ECO:0000256" key="9">
    <source>
        <dbReference type="ARBA" id="ARBA00022989"/>
    </source>
</evidence>
<dbReference type="InterPro" id="IPR011006">
    <property type="entry name" value="CheY-like_superfamily"/>
</dbReference>
<evidence type="ECO:0000256" key="13">
    <source>
        <dbReference type="PROSITE-ProRule" id="PRU00169"/>
    </source>
</evidence>
<dbReference type="PROSITE" id="PS50109">
    <property type="entry name" value="HIS_KIN"/>
    <property type="match status" value="1"/>
</dbReference>
<keyword evidence="7" id="KW-0547">Nucleotide-binding</keyword>
<evidence type="ECO:0000256" key="12">
    <source>
        <dbReference type="PROSITE-ProRule" id="PRU00110"/>
    </source>
</evidence>
<dbReference type="SUPFAM" id="SSF52172">
    <property type="entry name" value="CheY-like"/>
    <property type="match status" value="4"/>
</dbReference>
<keyword evidence="8" id="KW-0067">ATP-binding</keyword>
<dbReference type="InterPro" id="IPR001789">
    <property type="entry name" value="Sig_transdc_resp-reg_receiver"/>
</dbReference>
<feature type="compositionally biased region" description="Low complexity" evidence="14">
    <location>
        <begin position="916"/>
        <end position="932"/>
    </location>
</feature>
<dbReference type="Gene3D" id="3.40.50.2300">
    <property type="match status" value="4"/>
</dbReference>
<keyword evidence="4" id="KW-1003">Cell membrane</keyword>
<feature type="domain" description="Response regulatory" evidence="16">
    <location>
        <begin position="637"/>
        <end position="755"/>
    </location>
</feature>
<dbReference type="InterPro" id="IPR008207">
    <property type="entry name" value="Sig_transdc_His_kin_Hpt_dom"/>
</dbReference>
<dbReference type="SUPFAM" id="SSF55874">
    <property type="entry name" value="ATPase domain of HSP90 chaperone/DNA topoisomerase II/histidine kinase"/>
    <property type="match status" value="1"/>
</dbReference>
<evidence type="ECO:0000256" key="7">
    <source>
        <dbReference type="ARBA" id="ARBA00022741"/>
    </source>
</evidence>
<keyword evidence="11" id="KW-0472">Membrane</keyword>
<keyword evidence="5 13" id="KW-0597">Phosphoprotein</keyword>
<dbReference type="Proteomes" id="UP000471640">
    <property type="component" value="Unassembled WGS sequence"/>
</dbReference>
<sequence length="1069" mass="116670">MSESGGFRVLIVEDSPTMRAVCQRSLEQAGFECETAVSGEDGLARLEAAWHDSRPFHGLLLDWLLPGMDGSEVLERIGADRRFDNLAVMIFTERPDSRAYQLATLRPNNDIQLKEDLTLLPYRMRKFLTTYSDIGGMGDWRARQLLKSREDTGGTVLFVDDSPTVRAKYGDLLRNSGYEVLLADSMQAGLDLARRLRPDLAVVDYFMPGGNGDELCRSLLADDRTSDITVVMHSQRREMVEQSLDAGAIDLIWKNDPVNIFLMRVASIMRTLRAARQAKKLDILFAATQALDIGVMSYADGEWQDFNETMHRFIDDCGSLAAFDPADGDCLPRRLEDRYNRHRAFNIYPISVSAADRVVLIQDVSTVVDQADALERARDEAFELAEAKSQFLANMSHEIRTPLNGVIGMLELLRGTEVGEQQLHFIDTGVASAEALLGVIGDILDFSKIDANRLELEHSPFMLPGLVEETVQMLAAKATEKGLEMVCDVQPDVPVQVIGDPNRLRQILVNLLGNALKFTEQGEVGLRVWLEQAEGAQLRVAFAVCDTGVGIGRAAQQHIFEAFRQADNSTSRRFGGTGLGLAISNELTRMMGGELNVESAPGAGSTFLFTAVFDAASAESDQAPWEEDELSVLAGKRVLVVDDNATNRLYLRGLCEAWHMQVTEAEDGKRALSCLDQASRRFDLILLDRMMPEMDGLEFLKRLLARGESDPPQVVLQTSMDEFGEERAARELGAAGRLVKPIRRRALLDLLTRLFGSGRASQPPPKQADAPRLDACRVLAVEDNPVNQEVISGILARAGCEVSVAENGALALERIAEEHFDVVLMDCEMPVMDGLTATRRLREREVGLSAGGADAGNARQLVIALTAHAAPAERERCMAAGVDDYLTKPVRAVELIETIRRILDKRADADSHPRAKSSAAAALAPEAADGAAVESGPAQAEEPRVTTPKSAVLDLHMIQGLREAIGDIVPVIEAAVADLPPRLVQLEQAAADSDAETMRRCAHTLAGSLGNLGARGAVRQARALEQRAASGDAIGSLVSDVVAGVHEAEAALQQLLEQERLLERASRQP</sequence>
<feature type="domain" description="Response regulatory" evidence="16">
    <location>
        <begin position="155"/>
        <end position="269"/>
    </location>
</feature>
<dbReference type="Gene3D" id="1.20.120.160">
    <property type="entry name" value="HPT domain"/>
    <property type="match status" value="1"/>
</dbReference>
<comment type="subcellular location">
    <subcellularLocation>
        <location evidence="2">Cell membrane</location>
        <topology evidence="2">Multi-pass membrane protein</topology>
    </subcellularLocation>
</comment>
<dbReference type="Pfam" id="PF00072">
    <property type="entry name" value="Response_reg"/>
    <property type="match status" value="4"/>
</dbReference>
<proteinExistence type="predicted"/>
<dbReference type="Gene3D" id="3.30.565.10">
    <property type="entry name" value="Histidine kinase-like ATPase, C-terminal domain"/>
    <property type="match status" value="1"/>
</dbReference>
<evidence type="ECO:0000256" key="14">
    <source>
        <dbReference type="SAM" id="MobiDB-lite"/>
    </source>
</evidence>
<evidence type="ECO:0000256" key="2">
    <source>
        <dbReference type="ARBA" id="ARBA00004651"/>
    </source>
</evidence>
<dbReference type="PRINTS" id="PR00344">
    <property type="entry name" value="BCTRLSENSOR"/>
</dbReference>
<dbReference type="InterPro" id="IPR005467">
    <property type="entry name" value="His_kinase_dom"/>
</dbReference>
<dbReference type="GO" id="GO:0005524">
    <property type="term" value="F:ATP binding"/>
    <property type="evidence" value="ECO:0007669"/>
    <property type="project" value="UniProtKB-KW"/>
</dbReference>
<dbReference type="SMART" id="SM00448">
    <property type="entry name" value="REC"/>
    <property type="match status" value="4"/>
</dbReference>
<dbReference type="EMBL" id="JAAIJR010000061">
    <property type="protein sequence ID" value="NEX21604.1"/>
    <property type="molecule type" value="Genomic_DNA"/>
</dbReference>
<dbReference type="SUPFAM" id="SSF47384">
    <property type="entry name" value="Homodimeric domain of signal transducing histidine kinase"/>
    <property type="match status" value="1"/>
</dbReference>
<protein>
    <recommendedName>
        <fullName evidence="3">histidine kinase</fullName>
        <ecNumber evidence="3">2.7.13.3</ecNumber>
    </recommendedName>
</protein>
<dbReference type="SMART" id="SM00388">
    <property type="entry name" value="HisKA"/>
    <property type="match status" value="1"/>
</dbReference>
<dbReference type="InterPro" id="IPR036641">
    <property type="entry name" value="HPT_dom_sf"/>
</dbReference>
<evidence type="ECO:0000313" key="19">
    <source>
        <dbReference type="Proteomes" id="UP000471640"/>
    </source>
</evidence>
<dbReference type="AlphaFoldDB" id="A0A6P1E0T5"/>
<evidence type="ECO:0000256" key="5">
    <source>
        <dbReference type="ARBA" id="ARBA00022553"/>
    </source>
</evidence>
<keyword evidence="19" id="KW-1185">Reference proteome</keyword>
<evidence type="ECO:0000259" key="15">
    <source>
        <dbReference type="PROSITE" id="PS50109"/>
    </source>
</evidence>
<keyword evidence="6" id="KW-0812">Transmembrane</keyword>
<dbReference type="SMART" id="SM00073">
    <property type="entry name" value="HPT"/>
    <property type="match status" value="1"/>
</dbReference>
<reference evidence="18 19" key="2">
    <citation type="submission" date="2020-02" db="EMBL/GenBank/DDBJ databases">
        <title>Genome sequences of Thiorhodococcus mannitoliphagus and Thiorhodococcus minor, purple sulfur photosynthetic bacteria in the gammaproteobacterial family, Chromatiaceae.</title>
        <authorList>
            <person name="Aviles F.A."/>
            <person name="Meyer T.E."/>
            <person name="Kyndt J.A."/>
        </authorList>
    </citation>
    <scope>NUCLEOTIDE SEQUENCE [LARGE SCALE GENOMIC DNA]</scope>
    <source>
        <strain evidence="18 19">DSM 18266</strain>
    </source>
</reference>
<dbReference type="SUPFAM" id="SSF47226">
    <property type="entry name" value="Histidine-containing phosphotransfer domain, HPT domain"/>
    <property type="match status" value="1"/>
</dbReference>
<feature type="region of interest" description="Disordered" evidence="14">
    <location>
        <begin position="907"/>
        <end position="948"/>
    </location>
</feature>
<gene>
    <name evidence="18" type="ORF">G3480_15005</name>
</gene>
<dbReference type="InterPro" id="IPR036097">
    <property type="entry name" value="HisK_dim/P_sf"/>
</dbReference>
<dbReference type="GO" id="GO:0005886">
    <property type="term" value="C:plasma membrane"/>
    <property type="evidence" value="ECO:0007669"/>
    <property type="project" value="UniProtKB-SubCell"/>
</dbReference>
<comment type="caution">
    <text evidence="18">The sequence shown here is derived from an EMBL/GenBank/DDBJ whole genome shotgun (WGS) entry which is preliminary data.</text>
</comment>
<name>A0A6P1E0T5_9GAMM</name>
<dbReference type="CDD" id="cd17546">
    <property type="entry name" value="REC_hyHK_CKI1_RcsC-like"/>
    <property type="match status" value="1"/>
</dbReference>
<dbReference type="InterPro" id="IPR003594">
    <property type="entry name" value="HATPase_dom"/>
</dbReference>
<evidence type="ECO:0000313" key="18">
    <source>
        <dbReference type="EMBL" id="NEX21604.1"/>
    </source>
</evidence>